<feature type="binding site" evidence="4">
    <location>
        <position position="111"/>
    </location>
    <ligand>
        <name>substrate</name>
    </ligand>
</feature>
<feature type="site" description="Lowers pKa of active site Tyr" evidence="5">
    <location>
        <position position="79"/>
    </location>
</feature>
<feature type="domain" description="NADP-dependent oxidoreductase" evidence="6">
    <location>
        <begin position="16"/>
        <end position="271"/>
    </location>
</feature>
<keyword evidence="2" id="KW-0560">Oxidoreductase</keyword>
<dbReference type="PROSITE" id="PS00062">
    <property type="entry name" value="ALDOKETO_REDUCTASE_2"/>
    <property type="match status" value="1"/>
</dbReference>
<dbReference type="SUPFAM" id="SSF51430">
    <property type="entry name" value="NAD(P)-linked oxidoreductase"/>
    <property type="match status" value="1"/>
</dbReference>
<protein>
    <submittedName>
        <fullName evidence="7">Glyoxal reductase isoform X2</fullName>
    </submittedName>
</protein>
<dbReference type="GO" id="GO:0016616">
    <property type="term" value="F:oxidoreductase activity, acting on the CH-OH group of donors, NAD or NADP as acceptor"/>
    <property type="evidence" value="ECO:0007669"/>
    <property type="project" value="UniProtKB-ARBA"/>
</dbReference>
<dbReference type="FunFam" id="3.20.20.100:FF:000002">
    <property type="entry name" value="2,5-diketo-D-gluconic acid reductase A"/>
    <property type="match status" value="1"/>
</dbReference>
<proteinExistence type="inferred from homology"/>
<evidence type="ECO:0000256" key="1">
    <source>
        <dbReference type="ARBA" id="ARBA00007905"/>
    </source>
</evidence>
<dbReference type="Proteomes" id="UP001230051">
    <property type="component" value="Unassembled WGS sequence"/>
</dbReference>
<dbReference type="AlphaFoldDB" id="A0AAD8CGX2"/>
<evidence type="ECO:0000313" key="8">
    <source>
        <dbReference type="Proteomes" id="UP001230051"/>
    </source>
</evidence>
<sequence length="285" mass="31742">MAETVELNNGVRMPVLGLGTFKLRGYEAVYRALDAALAEGYRSFDTAAVYRNEGDIGRALKELLPRHGLTRPDVFITSKLGPKDHGSEARAACEVSLEQLGWGYLDLYLIHWPGKQGWQSEDLRNREVRRESWEALEEMYKSGRFRAIGVSNYTLTHLQELLGSCKVSPAVLQVEYHPRLVQNGLLSFCRETGIHLQAYSSLGTGSLVKEPKVRDVAERYGKTPAQVLLAWALRQGVGVIPKSGDPQRIAENARALDLAMKPEDVLELSSLDSGTRYCWDPQGVV</sequence>
<accession>A0AAD8CGX2</accession>
<dbReference type="PANTHER" id="PTHR43827:SF11">
    <property type="entry name" value="GLYOXAL REDUCTASE-LIKE"/>
    <property type="match status" value="1"/>
</dbReference>
<evidence type="ECO:0000256" key="4">
    <source>
        <dbReference type="PIRSR" id="PIRSR000097-2"/>
    </source>
</evidence>
<evidence type="ECO:0000256" key="3">
    <source>
        <dbReference type="PIRSR" id="PIRSR000097-1"/>
    </source>
</evidence>
<keyword evidence="8" id="KW-1185">Reference proteome</keyword>
<dbReference type="Gene3D" id="3.20.20.100">
    <property type="entry name" value="NADP-dependent oxidoreductase domain"/>
    <property type="match status" value="1"/>
</dbReference>
<dbReference type="PROSITE" id="PS00798">
    <property type="entry name" value="ALDOKETO_REDUCTASE_1"/>
    <property type="match status" value="1"/>
</dbReference>
<dbReference type="InterPro" id="IPR020471">
    <property type="entry name" value="AKR"/>
</dbReference>
<organism evidence="7 8">
    <name type="scientific">Acipenser oxyrinchus oxyrinchus</name>
    <dbReference type="NCBI Taxonomy" id="40147"/>
    <lineage>
        <taxon>Eukaryota</taxon>
        <taxon>Metazoa</taxon>
        <taxon>Chordata</taxon>
        <taxon>Craniata</taxon>
        <taxon>Vertebrata</taxon>
        <taxon>Euteleostomi</taxon>
        <taxon>Actinopterygii</taxon>
        <taxon>Chondrostei</taxon>
        <taxon>Acipenseriformes</taxon>
        <taxon>Acipenseridae</taxon>
        <taxon>Acipenser</taxon>
    </lineage>
</organism>
<comment type="similarity">
    <text evidence="1">Belongs to the aldo/keto reductase family.</text>
</comment>
<comment type="caution">
    <text evidence="7">The sequence shown here is derived from an EMBL/GenBank/DDBJ whole genome shotgun (WGS) entry which is preliminary data.</text>
</comment>
<evidence type="ECO:0000256" key="2">
    <source>
        <dbReference type="ARBA" id="ARBA00023002"/>
    </source>
</evidence>
<dbReference type="InterPro" id="IPR036812">
    <property type="entry name" value="NAD(P)_OxRdtase_dom_sf"/>
</dbReference>
<dbReference type="InterPro" id="IPR023210">
    <property type="entry name" value="NADP_OxRdtase_dom"/>
</dbReference>
<dbReference type="PRINTS" id="PR00069">
    <property type="entry name" value="ALDKETRDTASE"/>
</dbReference>
<evidence type="ECO:0000256" key="5">
    <source>
        <dbReference type="PIRSR" id="PIRSR000097-3"/>
    </source>
</evidence>
<dbReference type="Pfam" id="PF00248">
    <property type="entry name" value="Aldo_ket_red"/>
    <property type="match status" value="1"/>
</dbReference>
<gene>
    <name evidence="7" type="primary">yvgN</name>
    <name evidence="7" type="ORF">AOXY_G33266</name>
</gene>
<name>A0AAD8CGX2_ACIOX</name>
<dbReference type="EMBL" id="JAGXEW010000055">
    <property type="protein sequence ID" value="KAK1150865.1"/>
    <property type="molecule type" value="Genomic_DNA"/>
</dbReference>
<reference evidence="7" key="1">
    <citation type="submission" date="2022-02" db="EMBL/GenBank/DDBJ databases">
        <title>Atlantic sturgeon de novo genome assembly.</title>
        <authorList>
            <person name="Stock M."/>
            <person name="Klopp C."/>
            <person name="Guiguen Y."/>
            <person name="Cabau C."/>
            <person name="Parinello H."/>
            <person name="Santidrian Yebra-Pimentel E."/>
            <person name="Kuhl H."/>
            <person name="Dirks R.P."/>
            <person name="Guessner J."/>
            <person name="Wuertz S."/>
            <person name="Du K."/>
            <person name="Schartl M."/>
        </authorList>
    </citation>
    <scope>NUCLEOTIDE SEQUENCE</scope>
    <source>
        <strain evidence="7">STURGEONOMICS-FGT-2020</strain>
        <tissue evidence="7">Whole blood</tissue>
    </source>
</reference>
<feature type="active site" description="Proton donor" evidence="3">
    <location>
        <position position="50"/>
    </location>
</feature>
<evidence type="ECO:0000259" key="6">
    <source>
        <dbReference type="Pfam" id="PF00248"/>
    </source>
</evidence>
<evidence type="ECO:0000313" key="7">
    <source>
        <dbReference type="EMBL" id="KAK1150865.1"/>
    </source>
</evidence>
<dbReference type="InterPro" id="IPR018170">
    <property type="entry name" value="Aldo/ket_reductase_CS"/>
</dbReference>
<dbReference type="CDD" id="cd19136">
    <property type="entry name" value="AKR_DrGR-like"/>
    <property type="match status" value="1"/>
</dbReference>
<dbReference type="PIRSF" id="PIRSF000097">
    <property type="entry name" value="AKR"/>
    <property type="match status" value="1"/>
</dbReference>
<dbReference type="PANTHER" id="PTHR43827">
    <property type="entry name" value="2,5-DIKETO-D-GLUCONIC ACID REDUCTASE"/>
    <property type="match status" value="1"/>
</dbReference>